<dbReference type="OrthoDB" id="6612291at2759"/>
<dbReference type="GO" id="GO:0046486">
    <property type="term" value="P:glycerolipid metabolic process"/>
    <property type="evidence" value="ECO:0007669"/>
    <property type="project" value="UniProtKB-ARBA"/>
</dbReference>
<dbReference type="PANTHER" id="PTHR24185">
    <property type="entry name" value="CALCIUM-INDEPENDENT PHOSPHOLIPASE A2-GAMMA"/>
    <property type="match status" value="1"/>
</dbReference>
<comment type="caution">
    <text evidence="6">The sequence shown here is derived from an EMBL/GenBank/DDBJ whole genome shotgun (WGS) entry which is preliminary data.</text>
</comment>
<evidence type="ECO:0000256" key="3">
    <source>
        <dbReference type="ARBA" id="ARBA00023098"/>
    </source>
</evidence>
<evidence type="ECO:0000256" key="1">
    <source>
        <dbReference type="ARBA" id="ARBA00022801"/>
    </source>
</evidence>
<dbReference type="Proteomes" id="UP000800039">
    <property type="component" value="Unassembled WGS sequence"/>
</dbReference>
<proteinExistence type="predicted"/>
<feature type="active site" description="Nucleophile" evidence="4">
    <location>
        <position position="85"/>
    </location>
</feature>
<keyword evidence="7" id="KW-1185">Reference proteome</keyword>
<dbReference type="Gene3D" id="3.40.1090.10">
    <property type="entry name" value="Cytosolic phospholipase A2 catalytic domain"/>
    <property type="match status" value="1"/>
</dbReference>
<protein>
    <submittedName>
        <fullName evidence="6">FabD/lysophospholipase-like protein</fullName>
    </submittedName>
</protein>
<keyword evidence="1 4" id="KW-0378">Hydrolase</keyword>
<dbReference type="InterPro" id="IPR002641">
    <property type="entry name" value="PNPLA_dom"/>
</dbReference>
<dbReference type="GO" id="GO:0047499">
    <property type="term" value="F:calcium-independent phospholipase A2 activity"/>
    <property type="evidence" value="ECO:0007669"/>
    <property type="project" value="TreeGrafter"/>
</dbReference>
<evidence type="ECO:0000313" key="7">
    <source>
        <dbReference type="Proteomes" id="UP000800039"/>
    </source>
</evidence>
<organism evidence="6 7">
    <name type="scientific">Cucurbitaria berberidis CBS 394.84</name>
    <dbReference type="NCBI Taxonomy" id="1168544"/>
    <lineage>
        <taxon>Eukaryota</taxon>
        <taxon>Fungi</taxon>
        <taxon>Dikarya</taxon>
        <taxon>Ascomycota</taxon>
        <taxon>Pezizomycotina</taxon>
        <taxon>Dothideomycetes</taxon>
        <taxon>Pleosporomycetidae</taxon>
        <taxon>Pleosporales</taxon>
        <taxon>Pleosporineae</taxon>
        <taxon>Cucurbitariaceae</taxon>
        <taxon>Cucurbitaria</taxon>
    </lineage>
</organism>
<feature type="short sequence motif" description="GXSXG" evidence="4">
    <location>
        <begin position="83"/>
        <end position="87"/>
    </location>
</feature>
<keyword evidence="3 4" id="KW-0443">Lipid metabolism</keyword>
<feature type="short sequence motif" description="DGA/G" evidence="4">
    <location>
        <begin position="204"/>
        <end position="206"/>
    </location>
</feature>
<evidence type="ECO:0000313" key="6">
    <source>
        <dbReference type="EMBL" id="KAF1849072.1"/>
    </source>
</evidence>
<evidence type="ECO:0000256" key="4">
    <source>
        <dbReference type="PROSITE-ProRule" id="PRU01161"/>
    </source>
</evidence>
<dbReference type="Pfam" id="PF01734">
    <property type="entry name" value="Patatin"/>
    <property type="match status" value="1"/>
</dbReference>
<evidence type="ECO:0000256" key="2">
    <source>
        <dbReference type="ARBA" id="ARBA00022963"/>
    </source>
</evidence>
<dbReference type="PANTHER" id="PTHR24185:SF1">
    <property type="entry name" value="CALCIUM-INDEPENDENT PHOSPHOLIPASE A2-GAMMA"/>
    <property type="match status" value="1"/>
</dbReference>
<dbReference type="EMBL" id="ML976615">
    <property type="protein sequence ID" value="KAF1849072.1"/>
    <property type="molecule type" value="Genomic_DNA"/>
</dbReference>
<sequence length="436" mass="49296">MLVSDFLTYFAIDGGGIRGYSSLLILKEIMKVIEDLEKQDDVAVDSSFHPETYVAPHNKRKNPSPGGESCRYLPCHYFDYVGGTSTGGLIAIMLGRLRMGIDQCLEEYESFGGEIFGHPRWFSIRGPLPSFKEKYNGKRLQRAVENVVENRSSPEQKAVGAGYFGSARELCKTYNIPIWQVARATTAAPTYFDPVPIQNNTFGDGGLGSNNPVQEIFWEVATMHGNNASVINLVVSIGTGQADSVKLHPSGPKKVISYFTATKALATESEQKHAAMGALIETTESSDAVHYQRFNLSSEQGLKNMKLDEWKIEGKRRLTKHGFKRREESTLDKIKRLTQNYCASDEVQEDIRKVARKLVDHRRARCSDQRKWELWATGIRYRCTVKRCDKAQKLRPSKADLKYHIEKIHPNSFRGKTDIEKRCVLEELIRKGTCPY</sequence>
<dbReference type="InterPro" id="IPR016035">
    <property type="entry name" value="Acyl_Trfase/lysoPLipase"/>
</dbReference>
<dbReference type="RefSeq" id="XP_040791635.1">
    <property type="nucleotide sequence ID" value="XM_040928291.1"/>
</dbReference>
<accession>A0A9P4GPR4</accession>
<feature type="short sequence motif" description="GXGXXG" evidence="4">
    <location>
        <begin position="14"/>
        <end position="19"/>
    </location>
</feature>
<dbReference type="SUPFAM" id="SSF52151">
    <property type="entry name" value="FabD/lysophospholipase-like"/>
    <property type="match status" value="1"/>
</dbReference>
<dbReference type="GO" id="GO:0016020">
    <property type="term" value="C:membrane"/>
    <property type="evidence" value="ECO:0007669"/>
    <property type="project" value="TreeGrafter"/>
</dbReference>
<name>A0A9P4GPR4_9PLEO</name>
<feature type="active site" description="Proton acceptor" evidence="4">
    <location>
        <position position="204"/>
    </location>
</feature>
<dbReference type="GO" id="GO:0019369">
    <property type="term" value="P:arachidonate metabolic process"/>
    <property type="evidence" value="ECO:0007669"/>
    <property type="project" value="TreeGrafter"/>
</dbReference>
<dbReference type="GeneID" id="63845544"/>
<evidence type="ECO:0000259" key="5">
    <source>
        <dbReference type="PROSITE" id="PS51635"/>
    </source>
</evidence>
<gene>
    <name evidence="6" type="ORF">K460DRAFT_278913</name>
</gene>
<dbReference type="AlphaFoldDB" id="A0A9P4GPR4"/>
<feature type="domain" description="PNPLA" evidence="5">
    <location>
        <begin position="10"/>
        <end position="217"/>
    </location>
</feature>
<dbReference type="PROSITE" id="PS51635">
    <property type="entry name" value="PNPLA"/>
    <property type="match status" value="1"/>
</dbReference>
<reference evidence="6" key="1">
    <citation type="submission" date="2020-01" db="EMBL/GenBank/DDBJ databases">
        <authorList>
            <consortium name="DOE Joint Genome Institute"/>
            <person name="Haridas S."/>
            <person name="Albert R."/>
            <person name="Binder M."/>
            <person name="Bloem J."/>
            <person name="Labutti K."/>
            <person name="Salamov A."/>
            <person name="Andreopoulos B."/>
            <person name="Baker S.E."/>
            <person name="Barry K."/>
            <person name="Bills G."/>
            <person name="Bluhm B.H."/>
            <person name="Cannon C."/>
            <person name="Castanera R."/>
            <person name="Culley D.E."/>
            <person name="Daum C."/>
            <person name="Ezra D."/>
            <person name="Gonzalez J.B."/>
            <person name="Henrissat B."/>
            <person name="Kuo A."/>
            <person name="Liang C."/>
            <person name="Lipzen A."/>
            <person name="Lutzoni F."/>
            <person name="Magnuson J."/>
            <person name="Mondo S."/>
            <person name="Nolan M."/>
            <person name="Ohm R."/>
            <person name="Pangilinan J."/>
            <person name="Park H.-J."/>
            <person name="Ramirez L."/>
            <person name="Alfaro M."/>
            <person name="Sun H."/>
            <person name="Tritt A."/>
            <person name="Yoshinaga Y."/>
            <person name="Zwiers L.-H."/>
            <person name="Turgeon B.G."/>
            <person name="Goodwin S.B."/>
            <person name="Spatafora J.W."/>
            <person name="Crous P.W."/>
            <person name="Grigoriev I.V."/>
        </authorList>
    </citation>
    <scope>NUCLEOTIDE SEQUENCE</scope>
    <source>
        <strain evidence="6">CBS 394.84</strain>
    </source>
</reference>
<dbReference type="GO" id="GO:0016042">
    <property type="term" value="P:lipid catabolic process"/>
    <property type="evidence" value="ECO:0007669"/>
    <property type="project" value="UniProtKB-UniRule"/>
</dbReference>
<keyword evidence="2 4" id="KW-0442">Lipid degradation</keyword>